<feature type="domain" description="Electron transfer flavoprotein alpha/beta-subunit N-terminal" evidence="8">
    <location>
        <begin position="27"/>
        <end position="223"/>
    </location>
</feature>
<comment type="cofactor">
    <cofactor evidence="1">
        <name>FAD</name>
        <dbReference type="ChEBI" id="CHEBI:57692"/>
    </cofactor>
</comment>
<comment type="subunit">
    <text evidence="3">Heterodimer of an alpha and a beta subunit.</text>
</comment>
<dbReference type="InterPro" id="IPR014730">
    <property type="entry name" value="ETF_a/b_N"/>
</dbReference>
<dbReference type="GO" id="GO:0009055">
    <property type="term" value="F:electron transfer activity"/>
    <property type="evidence" value="ECO:0007669"/>
    <property type="project" value="InterPro"/>
</dbReference>
<evidence type="ECO:0000313" key="10">
    <source>
        <dbReference type="Proteomes" id="UP000280861"/>
    </source>
</evidence>
<dbReference type="InterPro" id="IPR033948">
    <property type="entry name" value="ETF_beta_N"/>
</dbReference>
<dbReference type="AlphaFoldDB" id="A0A3P5X379"/>
<dbReference type="CDD" id="cd01714">
    <property type="entry name" value="ETF_beta"/>
    <property type="match status" value="1"/>
</dbReference>
<evidence type="ECO:0000256" key="1">
    <source>
        <dbReference type="ARBA" id="ARBA00001974"/>
    </source>
</evidence>
<dbReference type="Gene3D" id="3.40.50.620">
    <property type="entry name" value="HUPs"/>
    <property type="match status" value="1"/>
</dbReference>
<dbReference type="SMART" id="SM00893">
    <property type="entry name" value="ETF"/>
    <property type="match status" value="1"/>
</dbReference>
<dbReference type="InterPro" id="IPR014729">
    <property type="entry name" value="Rossmann-like_a/b/a_fold"/>
</dbReference>
<dbReference type="PIRSF" id="PIRSF000090">
    <property type="entry name" value="Beta-ETF"/>
    <property type="match status" value="1"/>
</dbReference>
<comment type="similarity">
    <text evidence="2">Belongs to the ETF beta-subunit/FixA family.</text>
</comment>
<evidence type="ECO:0000256" key="6">
    <source>
        <dbReference type="ARBA" id="ARBA00022982"/>
    </source>
</evidence>
<gene>
    <name evidence="9" type="primary">etfB</name>
    <name evidence="9" type="ORF">PSET11_02117</name>
</gene>
<comment type="function">
    <text evidence="7">The electron transfer flavoprotein serves as a specific electron acceptor for other dehydrogenases. It transfers the electrons to the main respiratory chain via ETF-ubiquinone oxidoreductase (ETF dehydrogenase).</text>
</comment>
<dbReference type="InterPro" id="IPR012255">
    <property type="entry name" value="ETF_b"/>
</dbReference>
<dbReference type="SUPFAM" id="SSF52402">
    <property type="entry name" value="Adenine nucleotide alpha hydrolases-like"/>
    <property type="match status" value="1"/>
</dbReference>
<protein>
    <recommendedName>
        <fullName evidence="4">Electron transfer flavoprotein subunit beta</fullName>
    </recommendedName>
</protein>
<dbReference type="Proteomes" id="UP000280861">
    <property type="component" value="Unassembled WGS sequence"/>
</dbReference>
<keyword evidence="6" id="KW-0249">Electron transport</keyword>
<dbReference type="GO" id="GO:0005829">
    <property type="term" value="C:cytosol"/>
    <property type="evidence" value="ECO:0007669"/>
    <property type="project" value="TreeGrafter"/>
</dbReference>
<dbReference type="Pfam" id="PF01012">
    <property type="entry name" value="ETF"/>
    <property type="match status" value="1"/>
</dbReference>
<evidence type="ECO:0000256" key="3">
    <source>
        <dbReference type="ARBA" id="ARBA00011355"/>
    </source>
</evidence>
<sequence>MEDTLKIVVLVKHVPDAQFDRHLTGAGHTTDRDESILSELDEYALEAALQLIEARGGSKAGNQVIALSMGPAAAVNAVKKSLQIGATEGVHLSDEALAGSDAAATSLALAATVQHLAASGQVDLVLTGMASTDGETSLVPAQLAERLGLPQVTFASSLEVAGGRLTARRDGDASSETVEAALPAVVSVTDQINEPRYPNFKGIIAAKRKSITTLSLADIGVDPSQVGRAGSWTSVESAAERPARTAGTIITDQGDAGIKLVEFLAAQKLL</sequence>
<organism evidence="9 10">
    <name type="scientific">Arthrobacter ulcerisalmonis</name>
    <dbReference type="NCBI Taxonomy" id="2483813"/>
    <lineage>
        <taxon>Bacteria</taxon>
        <taxon>Bacillati</taxon>
        <taxon>Actinomycetota</taxon>
        <taxon>Actinomycetes</taxon>
        <taxon>Micrococcales</taxon>
        <taxon>Micrococcaceae</taxon>
        <taxon>Arthrobacter</taxon>
    </lineage>
</organism>
<evidence type="ECO:0000256" key="7">
    <source>
        <dbReference type="ARBA" id="ARBA00025649"/>
    </source>
</evidence>
<evidence type="ECO:0000313" key="9">
    <source>
        <dbReference type="EMBL" id="VDC28489.1"/>
    </source>
</evidence>
<evidence type="ECO:0000256" key="4">
    <source>
        <dbReference type="ARBA" id="ARBA00016797"/>
    </source>
</evidence>
<reference evidence="9 10" key="1">
    <citation type="submission" date="2018-11" db="EMBL/GenBank/DDBJ databases">
        <authorList>
            <person name="Criscuolo A."/>
        </authorList>
    </citation>
    <scope>NUCLEOTIDE SEQUENCE [LARGE SCALE GENOMIC DNA]</scope>
    <source>
        <strain evidence="9">AT11b</strain>
    </source>
</reference>
<keyword evidence="10" id="KW-1185">Reference proteome</keyword>
<name>A0A3P5X379_9MICC</name>
<evidence type="ECO:0000259" key="8">
    <source>
        <dbReference type="SMART" id="SM00893"/>
    </source>
</evidence>
<evidence type="ECO:0000256" key="5">
    <source>
        <dbReference type="ARBA" id="ARBA00022448"/>
    </source>
</evidence>
<evidence type="ECO:0000256" key="2">
    <source>
        <dbReference type="ARBA" id="ARBA00007557"/>
    </source>
</evidence>
<proteinExistence type="inferred from homology"/>
<dbReference type="PANTHER" id="PTHR21294">
    <property type="entry name" value="ELECTRON TRANSFER FLAVOPROTEIN BETA-SUBUNIT"/>
    <property type="match status" value="1"/>
</dbReference>
<dbReference type="PANTHER" id="PTHR21294:SF8">
    <property type="entry name" value="ELECTRON TRANSFER FLAVOPROTEIN SUBUNIT BETA"/>
    <property type="match status" value="1"/>
</dbReference>
<dbReference type="EMBL" id="UXAU01000029">
    <property type="protein sequence ID" value="VDC28489.1"/>
    <property type="molecule type" value="Genomic_DNA"/>
</dbReference>
<keyword evidence="5" id="KW-0813">Transport</keyword>
<accession>A0A3P5X379</accession>